<keyword evidence="2 6" id="KW-0808">Transferase</keyword>
<evidence type="ECO:0000313" key="7">
    <source>
        <dbReference type="EMBL" id="CAH2042181.1"/>
    </source>
</evidence>
<evidence type="ECO:0000256" key="1">
    <source>
        <dbReference type="ARBA" id="ARBA00001946"/>
    </source>
</evidence>
<evidence type="ECO:0000313" key="8">
    <source>
        <dbReference type="Proteomes" id="UP000837857"/>
    </source>
</evidence>
<dbReference type="PANTHER" id="PTHR11525:SF0">
    <property type="entry name" value="FARNESYL PYROPHOSPHATE SYNTHASE"/>
    <property type="match status" value="1"/>
</dbReference>
<dbReference type="EMBL" id="OW152826">
    <property type="protein sequence ID" value="CAH2042181.1"/>
    <property type="molecule type" value="Genomic_DNA"/>
</dbReference>
<dbReference type="Proteomes" id="UP000837857">
    <property type="component" value="Chromosome 14"/>
</dbReference>
<keyword evidence="4" id="KW-0460">Magnesium</keyword>
<dbReference type="Gene3D" id="1.10.600.10">
    <property type="entry name" value="Farnesyl Diphosphate Synthase"/>
    <property type="match status" value="1"/>
</dbReference>
<evidence type="ECO:0000256" key="4">
    <source>
        <dbReference type="ARBA" id="ARBA00022842"/>
    </source>
</evidence>
<comment type="cofactor">
    <cofactor evidence="1">
        <name>Mg(2+)</name>
        <dbReference type="ChEBI" id="CHEBI:18420"/>
    </cofactor>
</comment>
<proteinExistence type="inferred from homology"/>
<evidence type="ECO:0000256" key="5">
    <source>
        <dbReference type="ARBA" id="ARBA00033740"/>
    </source>
</evidence>
<dbReference type="InterPro" id="IPR000092">
    <property type="entry name" value="Polyprenyl_synt"/>
</dbReference>
<dbReference type="InterPro" id="IPR008949">
    <property type="entry name" value="Isoprenoid_synthase_dom_sf"/>
</dbReference>
<dbReference type="SFLD" id="SFLDS00005">
    <property type="entry name" value="Isoprenoid_Synthase_Type_I"/>
    <property type="match status" value="1"/>
</dbReference>
<keyword evidence="3" id="KW-0479">Metal-binding</keyword>
<dbReference type="PANTHER" id="PTHR11525">
    <property type="entry name" value="FARNESYL-PYROPHOSPHATE SYNTHETASE"/>
    <property type="match status" value="1"/>
</dbReference>
<dbReference type="CDD" id="cd00867">
    <property type="entry name" value="Trans_IPPS"/>
    <property type="match status" value="1"/>
</dbReference>
<name>A0ABN8I3N4_9NEOP</name>
<keyword evidence="8" id="KW-1185">Reference proteome</keyword>
<accession>A0ABN8I3N4</accession>
<evidence type="ECO:0000256" key="3">
    <source>
        <dbReference type="ARBA" id="ARBA00022723"/>
    </source>
</evidence>
<comment type="similarity">
    <text evidence="6">Belongs to the FPP/GGPP synthase family.</text>
</comment>
<evidence type="ECO:0000256" key="6">
    <source>
        <dbReference type="RuleBase" id="RU004466"/>
    </source>
</evidence>
<sequence>MKARLQEVAEYYVAERRPIQAEFMALAYEYHAKPQNNQELIDDQIKVLATTLELIQTYFFFWDDLDDGAKERCGKPCWHVLPDTGLLALNDASLLRSLINETMEQNFDGELLKNLMFLYNRNFFICSMGQYYDTIASRVKDYNNFTQETYEQIVWGKSAFYSVKCPILVGLALANKYSPETYKIVDDVGQSVGRLVQVHNDLIDICNAEGTVTGKSGTDIQEGKCSWPAVAVLQKCNPAQRRVFEENYGSWEPERAARIQELYKELDIINLYREEVASCRDIFFRKVNALPKNSTPSAEFFVEFYNFFNTFTKDLTLMYDNH</sequence>
<dbReference type="SUPFAM" id="SSF48576">
    <property type="entry name" value="Terpenoid synthases"/>
    <property type="match status" value="1"/>
</dbReference>
<dbReference type="Pfam" id="PF00348">
    <property type="entry name" value="polyprenyl_synt"/>
    <property type="match status" value="1"/>
</dbReference>
<evidence type="ECO:0008006" key="9">
    <source>
        <dbReference type="Google" id="ProtNLM"/>
    </source>
</evidence>
<comment type="pathway">
    <text evidence="5">Pheromone biosynthesis.</text>
</comment>
<protein>
    <recommendedName>
        <fullName evidence="9">Terpene synthase</fullName>
    </recommendedName>
</protein>
<gene>
    <name evidence="7" type="ORF">IPOD504_LOCUS3638</name>
</gene>
<reference evidence="7" key="1">
    <citation type="submission" date="2022-03" db="EMBL/GenBank/DDBJ databases">
        <authorList>
            <person name="Martin H S."/>
        </authorList>
    </citation>
    <scope>NUCLEOTIDE SEQUENCE</scope>
</reference>
<feature type="non-terminal residue" evidence="7">
    <location>
        <position position="322"/>
    </location>
</feature>
<dbReference type="InterPro" id="IPR039702">
    <property type="entry name" value="FPS1-like"/>
</dbReference>
<evidence type="ECO:0000256" key="2">
    <source>
        <dbReference type="ARBA" id="ARBA00022679"/>
    </source>
</evidence>
<organism evidence="7 8">
    <name type="scientific">Iphiclides podalirius</name>
    <name type="common">scarce swallowtail</name>
    <dbReference type="NCBI Taxonomy" id="110791"/>
    <lineage>
        <taxon>Eukaryota</taxon>
        <taxon>Metazoa</taxon>
        <taxon>Ecdysozoa</taxon>
        <taxon>Arthropoda</taxon>
        <taxon>Hexapoda</taxon>
        <taxon>Insecta</taxon>
        <taxon>Pterygota</taxon>
        <taxon>Neoptera</taxon>
        <taxon>Endopterygota</taxon>
        <taxon>Lepidoptera</taxon>
        <taxon>Glossata</taxon>
        <taxon>Ditrysia</taxon>
        <taxon>Papilionoidea</taxon>
        <taxon>Papilionidae</taxon>
        <taxon>Papilioninae</taxon>
        <taxon>Iphiclides</taxon>
    </lineage>
</organism>